<gene>
    <name evidence="5" type="ORF">LSALG_LOCUS22938</name>
</gene>
<accession>A0AA35Z0E0</accession>
<dbReference type="AlphaFoldDB" id="A0AA35Z0E0"/>
<keyword evidence="3" id="KW-1133">Transmembrane helix</keyword>
<evidence type="ECO:0000256" key="2">
    <source>
        <dbReference type="ARBA" id="ARBA00022843"/>
    </source>
</evidence>
<dbReference type="GO" id="GO:0003729">
    <property type="term" value="F:mRNA binding"/>
    <property type="evidence" value="ECO:0007669"/>
    <property type="project" value="UniProtKB-ARBA"/>
</dbReference>
<evidence type="ECO:0000256" key="3">
    <source>
        <dbReference type="SAM" id="Phobius"/>
    </source>
</evidence>
<protein>
    <recommendedName>
        <fullName evidence="4">Ubiquitin-like domain-containing protein</fullName>
    </recommendedName>
</protein>
<dbReference type="SUPFAM" id="SSF54236">
    <property type="entry name" value="Ubiquitin-like"/>
    <property type="match status" value="1"/>
</dbReference>
<dbReference type="PRINTS" id="PR00348">
    <property type="entry name" value="UBIQUITIN"/>
</dbReference>
<evidence type="ECO:0000313" key="5">
    <source>
        <dbReference type="EMBL" id="CAI9283339.1"/>
    </source>
</evidence>
<name>A0AA35Z0E0_LACSI</name>
<dbReference type="Proteomes" id="UP001177003">
    <property type="component" value="Chromosome 4"/>
</dbReference>
<dbReference type="EMBL" id="OX465080">
    <property type="protein sequence ID" value="CAI9283339.1"/>
    <property type="molecule type" value="Genomic_DNA"/>
</dbReference>
<dbReference type="Gene3D" id="3.10.20.90">
    <property type="entry name" value="Phosphatidylinositol 3-kinase Catalytic Subunit, Chain A, domain 1"/>
    <property type="match status" value="1"/>
</dbReference>
<evidence type="ECO:0000259" key="4">
    <source>
        <dbReference type="PROSITE" id="PS50053"/>
    </source>
</evidence>
<keyword evidence="2" id="KW-0832">Ubl conjugation</keyword>
<evidence type="ECO:0000256" key="1">
    <source>
        <dbReference type="ARBA" id="ARBA00022499"/>
    </source>
</evidence>
<keyword evidence="3" id="KW-0472">Membrane</keyword>
<dbReference type="PANTHER" id="PTHR10666">
    <property type="entry name" value="UBIQUITIN"/>
    <property type="match status" value="1"/>
</dbReference>
<feature type="domain" description="Ubiquitin-like" evidence="4">
    <location>
        <begin position="54"/>
        <end position="95"/>
    </location>
</feature>
<keyword evidence="3" id="KW-0812">Transmembrane</keyword>
<dbReference type="InterPro" id="IPR029071">
    <property type="entry name" value="Ubiquitin-like_domsf"/>
</dbReference>
<dbReference type="Pfam" id="PF00240">
    <property type="entry name" value="ubiquitin"/>
    <property type="match status" value="1"/>
</dbReference>
<feature type="transmembrane region" description="Helical" evidence="3">
    <location>
        <begin position="12"/>
        <end position="34"/>
    </location>
</feature>
<dbReference type="InterPro" id="IPR050158">
    <property type="entry name" value="Ubiquitin_ubiquitin-like"/>
</dbReference>
<evidence type="ECO:0000313" key="6">
    <source>
        <dbReference type="Proteomes" id="UP001177003"/>
    </source>
</evidence>
<keyword evidence="1" id="KW-1017">Isopeptide bond</keyword>
<dbReference type="InterPro" id="IPR000626">
    <property type="entry name" value="Ubiquitin-like_dom"/>
</dbReference>
<sequence length="115" mass="13162">MKSVPTVLDRDFKSITGLNCLLGFQDLFVILLLLQPLLLDTGKSDPPIIPEKEEQRLILDKEGIPRDQHIVIFAGKELEDGRTLTDYSIQKESTLSSSSCIKSWKSMRRWKNNFI</sequence>
<dbReference type="InterPro" id="IPR019956">
    <property type="entry name" value="Ubiquitin_dom"/>
</dbReference>
<organism evidence="5 6">
    <name type="scientific">Lactuca saligna</name>
    <name type="common">Willowleaf lettuce</name>
    <dbReference type="NCBI Taxonomy" id="75948"/>
    <lineage>
        <taxon>Eukaryota</taxon>
        <taxon>Viridiplantae</taxon>
        <taxon>Streptophyta</taxon>
        <taxon>Embryophyta</taxon>
        <taxon>Tracheophyta</taxon>
        <taxon>Spermatophyta</taxon>
        <taxon>Magnoliopsida</taxon>
        <taxon>eudicotyledons</taxon>
        <taxon>Gunneridae</taxon>
        <taxon>Pentapetalae</taxon>
        <taxon>asterids</taxon>
        <taxon>campanulids</taxon>
        <taxon>Asterales</taxon>
        <taxon>Asteraceae</taxon>
        <taxon>Cichorioideae</taxon>
        <taxon>Cichorieae</taxon>
        <taxon>Lactucinae</taxon>
        <taxon>Lactuca</taxon>
    </lineage>
</organism>
<reference evidence="5" key="1">
    <citation type="submission" date="2023-04" db="EMBL/GenBank/DDBJ databases">
        <authorList>
            <person name="Vijverberg K."/>
            <person name="Xiong W."/>
            <person name="Schranz E."/>
        </authorList>
    </citation>
    <scope>NUCLEOTIDE SEQUENCE</scope>
</reference>
<dbReference type="PROSITE" id="PS50053">
    <property type="entry name" value="UBIQUITIN_2"/>
    <property type="match status" value="1"/>
</dbReference>
<keyword evidence="6" id="KW-1185">Reference proteome</keyword>
<proteinExistence type="predicted"/>